<name>A0A914MRS5_MELIC</name>
<dbReference type="AlphaFoldDB" id="A0A914MRS5"/>
<protein>
    <submittedName>
        <fullName evidence="3">Secreted protein</fullName>
    </submittedName>
</protein>
<dbReference type="WBParaSite" id="Minc3s02321g29444">
    <property type="protein sequence ID" value="Minc3s02321g29444"/>
    <property type="gene ID" value="Minc3s02321g29444"/>
</dbReference>
<accession>A0A914MRS5</accession>
<evidence type="ECO:0000313" key="2">
    <source>
        <dbReference type="Proteomes" id="UP000887563"/>
    </source>
</evidence>
<keyword evidence="2" id="KW-1185">Reference proteome</keyword>
<dbReference type="Proteomes" id="UP000887563">
    <property type="component" value="Unplaced"/>
</dbReference>
<evidence type="ECO:0000256" key="1">
    <source>
        <dbReference type="SAM" id="Phobius"/>
    </source>
</evidence>
<feature type="transmembrane region" description="Helical" evidence="1">
    <location>
        <begin position="31"/>
        <end position="51"/>
    </location>
</feature>
<keyword evidence="1" id="KW-0472">Membrane</keyword>
<reference evidence="3" key="1">
    <citation type="submission" date="2022-11" db="UniProtKB">
        <authorList>
            <consortium name="WormBaseParasite"/>
        </authorList>
    </citation>
    <scope>IDENTIFICATION</scope>
</reference>
<keyword evidence="1" id="KW-0812">Transmembrane</keyword>
<keyword evidence="1" id="KW-1133">Transmembrane helix</keyword>
<evidence type="ECO:0000313" key="3">
    <source>
        <dbReference type="WBParaSite" id="Minc3s02321g29444"/>
    </source>
</evidence>
<proteinExistence type="predicted"/>
<sequence length="98" mass="10987">MSDRVLSFLVLSVPCFIPTRDFLLPPLLPKSRFLFCTCFFLLTQFSVRIFLCGRNRSGQLSKGLRYTMARGDRSEAAPSFRSTLPASSAAAKMPIIHI</sequence>
<organism evidence="2 3">
    <name type="scientific">Meloidogyne incognita</name>
    <name type="common">Southern root-knot nematode worm</name>
    <name type="synonym">Oxyuris incognita</name>
    <dbReference type="NCBI Taxonomy" id="6306"/>
    <lineage>
        <taxon>Eukaryota</taxon>
        <taxon>Metazoa</taxon>
        <taxon>Ecdysozoa</taxon>
        <taxon>Nematoda</taxon>
        <taxon>Chromadorea</taxon>
        <taxon>Rhabditida</taxon>
        <taxon>Tylenchina</taxon>
        <taxon>Tylenchomorpha</taxon>
        <taxon>Tylenchoidea</taxon>
        <taxon>Meloidogynidae</taxon>
        <taxon>Meloidogyninae</taxon>
        <taxon>Meloidogyne</taxon>
        <taxon>Meloidogyne incognita group</taxon>
    </lineage>
</organism>